<dbReference type="Pfam" id="PF08214">
    <property type="entry name" value="HAT_KAT11"/>
    <property type="match status" value="1"/>
</dbReference>
<dbReference type="SUPFAM" id="SSF57850">
    <property type="entry name" value="RING/U-box"/>
    <property type="match status" value="1"/>
</dbReference>
<keyword evidence="9" id="KW-0804">Transcription</keyword>
<dbReference type="AlphaFoldDB" id="A0A0K9PXF8"/>
<evidence type="ECO:0000256" key="7">
    <source>
        <dbReference type="ARBA" id="ARBA00022853"/>
    </source>
</evidence>
<evidence type="ECO:0000256" key="6">
    <source>
        <dbReference type="ARBA" id="ARBA00022833"/>
    </source>
</evidence>
<evidence type="ECO:0000259" key="14">
    <source>
        <dbReference type="PROSITE" id="PS51727"/>
    </source>
</evidence>
<dbReference type="Proteomes" id="UP000036987">
    <property type="component" value="Unassembled WGS sequence"/>
</dbReference>
<keyword evidence="16" id="KW-1185">Reference proteome</keyword>
<dbReference type="InterPro" id="IPR031162">
    <property type="entry name" value="CBP_P300_HAT"/>
</dbReference>
<dbReference type="PROSITE" id="PS51727">
    <property type="entry name" value="CBP_P300_HAT"/>
    <property type="match status" value="1"/>
</dbReference>
<evidence type="ECO:0000313" key="16">
    <source>
        <dbReference type="Proteomes" id="UP000036987"/>
    </source>
</evidence>
<feature type="domain" description="TAZ-type" evidence="12">
    <location>
        <begin position="384"/>
        <end position="471"/>
    </location>
</feature>
<dbReference type="InterPro" id="IPR013178">
    <property type="entry name" value="Histone_AcTrfase_Rtt109/CBP"/>
</dbReference>
<accession>A0A0K9PXF8</accession>
<evidence type="ECO:0000256" key="5">
    <source>
        <dbReference type="ARBA" id="ARBA00022771"/>
    </source>
</evidence>
<dbReference type="Pfam" id="PF00569">
    <property type="entry name" value="ZZ"/>
    <property type="match status" value="1"/>
</dbReference>
<protein>
    <recommendedName>
        <fullName evidence="2">histone acetyltransferase</fullName>
        <ecNumber evidence="2">2.3.1.48</ecNumber>
    </recommendedName>
</protein>
<evidence type="ECO:0000256" key="4">
    <source>
        <dbReference type="ARBA" id="ARBA00022723"/>
    </source>
</evidence>
<evidence type="ECO:0000256" key="3">
    <source>
        <dbReference type="ARBA" id="ARBA00022679"/>
    </source>
</evidence>
<gene>
    <name evidence="15" type="ORF">ZOSMA_141G00020</name>
</gene>
<dbReference type="InterPro" id="IPR000197">
    <property type="entry name" value="Znf_TAZ"/>
</dbReference>
<evidence type="ECO:0000259" key="13">
    <source>
        <dbReference type="PROSITE" id="PS50135"/>
    </source>
</evidence>
<dbReference type="Gene3D" id="1.20.1020.10">
    <property type="entry name" value="TAZ domain"/>
    <property type="match status" value="1"/>
</dbReference>
<dbReference type="OrthoDB" id="899at2759"/>
<keyword evidence="5 11" id="KW-0863">Zinc-finger</keyword>
<dbReference type="GO" id="GO:0008270">
    <property type="term" value="F:zinc ion binding"/>
    <property type="evidence" value="ECO:0007669"/>
    <property type="project" value="UniProtKB-KW"/>
</dbReference>
<dbReference type="EMBL" id="LFYR01000537">
    <property type="protein sequence ID" value="KMZ73733.1"/>
    <property type="molecule type" value="Genomic_DNA"/>
</dbReference>
<sequence>MIGGADICIFAMYVQEYGSDCSSPNQRQVYISYLDSVQHFSPEIKCVTKEALRTYVYQEILIGYLDYCKNRGFTCCYIWSCPSKREEDFILNCHPKKQKMPRHAKLRKWYRSMVKKASDENIIVHATNFYDYFFTQSNGCKSRVTITRLPYFDGDYWPTHAEIILNNLMKEEECSEPKKKLIKRDTKIFKHKQPIEDCDKDALLIDKIGSSIRPMKEDFILAHLQHACNHCSQFIISGNRWICNCCEKFQLCDSCYNIEKTLDDKQKHSSSRRGKHTFSPVEIISWPLRTTDEDDIVKSNYFDCRLKFLDLCQRMHFQFDTLRRAKHSTMMILYLHYNSISPNSENRIIGQNHSCYQTSRHISNILDHNILRAFLKKCFEVLHIESEYKFLWGKDLVKLFHFLEHAAQCRGKGCKNIICRRLKQLFRHCAKCNVRRRVESCRECNVVWLLLKFHARACNKLACQVPHCIRIQNFRLRSSSRNDDGKMDITS</sequence>
<dbReference type="SMART" id="SM00291">
    <property type="entry name" value="ZnF_ZZ"/>
    <property type="match status" value="1"/>
</dbReference>
<dbReference type="GO" id="GO:0005634">
    <property type="term" value="C:nucleus"/>
    <property type="evidence" value="ECO:0007669"/>
    <property type="project" value="UniProtKB-SubCell"/>
</dbReference>
<dbReference type="InterPro" id="IPR043145">
    <property type="entry name" value="Znf_ZZ_sf"/>
</dbReference>
<dbReference type="STRING" id="29655.A0A0K9PXF8"/>
<dbReference type="GO" id="GO:0004402">
    <property type="term" value="F:histone acetyltransferase activity"/>
    <property type="evidence" value="ECO:0007669"/>
    <property type="project" value="InterPro"/>
</dbReference>
<dbReference type="PROSITE" id="PS50135">
    <property type="entry name" value="ZF_ZZ_2"/>
    <property type="match status" value="1"/>
</dbReference>
<keyword evidence="10" id="KW-0539">Nucleus</keyword>
<dbReference type="OMA" id="CHTADSH"/>
<keyword evidence="8" id="KW-0805">Transcription regulation</keyword>
<dbReference type="SMART" id="SM00551">
    <property type="entry name" value="ZnF_TAZ"/>
    <property type="match status" value="1"/>
</dbReference>
<dbReference type="PROSITE" id="PS50134">
    <property type="entry name" value="ZF_TAZ"/>
    <property type="match status" value="1"/>
</dbReference>
<evidence type="ECO:0000256" key="10">
    <source>
        <dbReference type="ARBA" id="ARBA00023242"/>
    </source>
</evidence>
<keyword evidence="3" id="KW-0808">Transferase</keyword>
<organism evidence="15 16">
    <name type="scientific">Zostera marina</name>
    <name type="common">Eelgrass</name>
    <dbReference type="NCBI Taxonomy" id="29655"/>
    <lineage>
        <taxon>Eukaryota</taxon>
        <taxon>Viridiplantae</taxon>
        <taxon>Streptophyta</taxon>
        <taxon>Embryophyta</taxon>
        <taxon>Tracheophyta</taxon>
        <taxon>Spermatophyta</taxon>
        <taxon>Magnoliopsida</taxon>
        <taxon>Liliopsida</taxon>
        <taxon>Zosteraceae</taxon>
        <taxon>Zostera</taxon>
    </lineage>
</organism>
<evidence type="ECO:0000256" key="2">
    <source>
        <dbReference type="ARBA" id="ARBA00013184"/>
    </source>
</evidence>
<keyword evidence="4" id="KW-0479">Metal-binding</keyword>
<dbReference type="SUPFAM" id="SSF57933">
    <property type="entry name" value="TAZ domain"/>
    <property type="match status" value="1"/>
</dbReference>
<dbReference type="InterPro" id="IPR000433">
    <property type="entry name" value="Znf_ZZ"/>
</dbReference>
<dbReference type="PANTHER" id="PTHR13808">
    <property type="entry name" value="CBP/P300-RELATED"/>
    <property type="match status" value="1"/>
</dbReference>
<evidence type="ECO:0000256" key="11">
    <source>
        <dbReference type="PROSITE-ProRule" id="PRU00228"/>
    </source>
</evidence>
<evidence type="ECO:0000256" key="8">
    <source>
        <dbReference type="ARBA" id="ARBA00023015"/>
    </source>
</evidence>
<name>A0A0K9PXF8_ZOSMR</name>
<dbReference type="PANTHER" id="PTHR13808:SF39">
    <property type="entry name" value="HISTONE ACETYLTRANSFERASE HAC-LIKE 3-RELATED"/>
    <property type="match status" value="1"/>
</dbReference>
<comment type="subcellular location">
    <subcellularLocation>
        <location evidence="1">Nucleus</location>
    </subcellularLocation>
</comment>
<comment type="caution">
    <text evidence="15">The sequence shown here is derived from an EMBL/GenBank/DDBJ whole genome shotgun (WGS) entry which is preliminary data.</text>
</comment>
<evidence type="ECO:0000313" key="15">
    <source>
        <dbReference type="EMBL" id="KMZ73733.1"/>
    </source>
</evidence>
<dbReference type="Gene3D" id="3.30.60.90">
    <property type="match status" value="1"/>
</dbReference>
<feature type="domain" description="ZZ-type" evidence="13">
    <location>
        <begin position="223"/>
        <end position="286"/>
    </location>
</feature>
<dbReference type="GO" id="GO:0006355">
    <property type="term" value="P:regulation of DNA-templated transcription"/>
    <property type="evidence" value="ECO:0007669"/>
    <property type="project" value="InterPro"/>
</dbReference>
<dbReference type="InterPro" id="IPR035898">
    <property type="entry name" value="TAZ_dom_sf"/>
</dbReference>
<dbReference type="Pfam" id="PF02135">
    <property type="entry name" value="zf-TAZ"/>
    <property type="match status" value="1"/>
</dbReference>
<evidence type="ECO:0000259" key="12">
    <source>
        <dbReference type="PROSITE" id="PS50134"/>
    </source>
</evidence>
<feature type="domain" description="CBP/p300-type HAT" evidence="14">
    <location>
        <begin position="1"/>
        <end position="341"/>
    </location>
</feature>
<reference evidence="16" key="1">
    <citation type="journal article" date="2016" name="Nature">
        <title>The genome of the seagrass Zostera marina reveals angiosperm adaptation to the sea.</title>
        <authorList>
            <person name="Olsen J.L."/>
            <person name="Rouze P."/>
            <person name="Verhelst B."/>
            <person name="Lin Y.-C."/>
            <person name="Bayer T."/>
            <person name="Collen J."/>
            <person name="Dattolo E."/>
            <person name="De Paoli E."/>
            <person name="Dittami S."/>
            <person name="Maumus F."/>
            <person name="Michel G."/>
            <person name="Kersting A."/>
            <person name="Lauritano C."/>
            <person name="Lohaus R."/>
            <person name="Toepel M."/>
            <person name="Tonon T."/>
            <person name="Vanneste K."/>
            <person name="Amirebrahimi M."/>
            <person name="Brakel J."/>
            <person name="Bostroem C."/>
            <person name="Chovatia M."/>
            <person name="Grimwood J."/>
            <person name="Jenkins J.W."/>
            <person name="Jueterbock A."/>
            <person name="Mraz A."/>
            <person name="Stam W.T."/>
            <person name="Tice H."/>
            <person name="Bornberg-Bauer E."/>
            <person name="Green P.J."/>
            <person name="Pearson G.A."/>
            <person name="Procaccini G."/>
            <person name="Duarte C.M."/>
            <person name="Schmutz J."/>
            <person name="Reusch T.B.H."/>
            <person name="Van de Peer Y."/>
        </authorList>
    </citation>
    <scope>NUCLEOTIDE SEQUENCE [LARGE SCALE GENOMIC DNA]</scope>
    <source>
        <strain evidence="16">cv. Finnish</strain>
    </source>
</reference>
<proteinExistence type="predicted"/>
<evidence type="ECO:0000256" key="1">
    <source>
        <dbReference type="ARBA" id="ARBA00004123"/>
    </source>
</evidence>
<dbReference type="SMART" id="SM01250">
    <property type="entry name" value="KAT11"/>
    <property type="match status" value="1"/>
</dbReference>
<dbReference type="EC" id="2.3.1.48" evidence="2"/>
<keyword evidence="6" id="KW-0862">Zinc</keyword>
<keyword evidence="7" id="KW-0156">Chromatin regulator</keyword>
<evidence type="ECO:0000256" key="9">
    <source>
        <dbReference type="ARBA" id="ARBA00023163"/>
    </source>
</evidence>